<evidence type="ECO:0000313" key="1">
    <source>
        <dbReference type="EMBL" id="OEE76063.1"/>
    </source>
</evidence>
<dbReference type="AlphaFoldDB" id="A0A1E5D006"/>
<gene>
    <name evidence="1" type="ORF">A130_16440</name>
</gene>
<evidence type="ECO:0000313" key="2">
    <source>
        <dbReference type="Proteomes" id="UP000094165"/>
    </source>
</evidence>
<proteinExistence type="predicted"/>
<organism evidence="1 2">
    <name type="scientific">Vibrio genomosp. F6 str. FF-238</name>
    <dbReference type="NCBI Taxonomy" id="1191298"/>
    <lineage>
        <taxon>Bacteria</taxon>
        <taxon>Pseudomonadati</taxon>
        <taxon>Pseudomonadota</taxon>
        <taxon>Gammaproteobacteria</taxon>
        <taxon>Vibrionales</taxon>
        <taxon>Vibrionaceae</taxon>
        <taxon>Vibrio</taxon>
    </lineage>
</organism>
<name>A0A1E5D006_9VIBR</name>
<comment type="caution">
    <text evidence="1">The sequence shown here is derived from an EMBL/GenBank/DDBJ whole genome shotgun (WGS) entry which is preliminary data.</text>
</comment>
<accession>A0A1E5D006</accession>
<dbReference type="Proteomes" id="UP000094165">
    <property type="component" value="Unassembled WGS sequence"/>
</dbReference>
<sequence length="124" mass="14012">MLFITVMANLPIGIGNDHLYSSSARQDTYTKVHIRENRLGKLDTVSLKISNRVMLIQFDRNSPLPLGRSEDHRYRNGLFCSLSAFYPATGRMVGMVHKNLQRYCLTGSGGILTKKTNQAHELDE</sequence>
<reference evidence="1 2" key="1">
    <citation type="journal article" date="2012" name="Science">
        <title>Ecological populations of bacteria act as socially cohesive units of antibiotic production and resistance.</title>
        <authorList>
            <person name="Cordero O.X."/>
            <person name="Wildschutte H."/>
            <person name="Kirkup B."/>
            <person name="Proehl S."/>
            <person name="Ngo L."/>
            <person name="Hussain F."/>
            <person name="Le Roux F."/>
            <person name="Mincer T."/>
            <person name="Polz M.F."/>
        </authorList>
    </citation>
    <scope>NUCLEOTIDE SEQUENCE [LARGE SCALE GENOMIC DNA]</scope>
    <source>
        <strain evidence="1 2">FF-238</strain>
    </source>
</reference>
<dbReference type="EMBL" id="AJYW02000129">
    <property type="protein sequence ID" value="OEE76063.1"/>
    <property type="molecule type" value="Genomic_DNA"/>
</dbReference>
<keyword evidence="2" id="KW-1185">Reference proteome</keyword>
<protein>
    <submittedName>
        <fullName evidence="1">Uncharacterized protein</fullName>
    </submittedName>
</protein>